<sequence>MESQLSTAASTTAVKFYTLPDPLGDRKCKTLDPPANKPIEAAVLFGSEGGKPDWRVLKQFLIKEGHVKKENVVQLARQSIEIMKKEPNLCKIGEPIVIVGDIHGQYYDLCHMLEKAGPPSDINYLFLGDYVDRGIFGVEVLILLMAIKINYPKNVILLRGNHESRNMTENFTFREEAITRYDIETYNLFMEVFDSMPLACIVDGKYFGMHGGISPELSKLDQIDKINRFVEVPLDGLFCDLLWSDPLADEVANNREYVENEERECSYLFGKKPAKKLLDNNNLMTIVRGHQVQVEGYKMHRWDGPQSFPYVITIFSAPNYCGYYENKASVLIIDRGNLSLKQYEETEPPYRLPDNMDVFSWSVPFLAEKVTNMLFNLIKRGAGEGPALQEDDIDLDKVLKSEDIDDKKKKQLVMKGKVSSVAKMSKMFTTLREESEMLLQIKNISPDGKLPRVLKQFSFAKEIDKQNEKRPRKK</sequence>
<comment type="similarity">
    <text evidence="1">Belongs to the PPP phosphatase family.</text>
</comment>
<evidence type="ECO:0000313" key="3">
    <source>
        <dbReference type="EMBL" id="TNV82787.1"/>
    </source>
</evidence>
<dbReference type="GO" id="GO:0033192">
    <property type="term" value="F:calmodulin-dependent protein phosphatase activity"/>
    <property type="evidence" value="ECO:0007669"/>
    <property type="project" value="InterPro"/>
</dbReference>
<dbReference type="GO" id="GO:0097720">
    <property type="term" value="P:calcineurin-mediated signaling"/>
    <property type="evidence" value="ECO:0007669"/>
    <property type="project" value="InterPro"/>
</dbReference>
<dbReference type="SUPFAM" id="SSF56300">
    <property type="entry name" value="Metallo-dependent phosphatases"/>
    <property type="match status" value="1"/>
</dbReference>
<comment type="catalytic activity">
    <reaction evidence="1">
        <text>O-phospho-L-threonyl-[protein] + H2O = L-threonyl-[protein] + phosphate</text>
        <dbReference type="Rhea" id="RHEA:47004"/>
        <dbReference type="Rhea" id="RHEA-COMP:11060"/>
        <dbReference type="Rhea" id="RHEA-COMP:11605"/>
        <dbReference type="ChEBI" id="CHEBI:15377"/>
        <dbReference type="ChEBI" id="CHEBI:30013"/>
        <dbReference type="ChEBI" id="CHEBI:43474"/>
        <dbReference type="ChEBI" id="CHEBI:61977"/>
        <dbReference type="EC" id="3.1.3.16"/>
    </reaction>
</comment>
<dbReference type="PANTHER" id="PTHR45673">
    <property type="entry name" value="SERINE/THREONINE-PROTEIN PHOSPHATASE 2B CATALYTIC SUBUNIT 1-RELATED"/>
    <property type="match status" value="1"/>
</dbReference>
<evidence type="ECO:0000256" key="1">
    <source>
        <dbReference type="RuleBase" id="RU004273"/>
    </source>
</evidence>
<gene>
    <name evidence="3" type="ORF">FGO68_gene2607</name>
</gene>
<dbReference type="InterPro" id="IPR029052">
    <property type="entry name" value="Metallo-depent_PP-like"/>
</dbReference>
<dbReference type="PRINTS" id="PR00114">
    <property type="entry name" value="STPHPHTASE"/>
</dbReference>
<accession>A0A8J8T562</accession>
<dbReference type="InterPro" id="IPR006186">
    <property type="entry name" value="Ser/Thr-sp_prot-phosphatase"/>
</dbReference>
<feature type="domain" description="Serine/threonine specific protein phosphatases" evidence="2">
    <location>
        <begin position="158"/>
        <end position="163"/>
    </location>
</feature>
<dbReference type="OrthoDB" id="307889at2759"/>
<dbReference type="Proteomes" id="UP000785679">
    <property type="component" value="Unassembled WGS sequence"/>
</dbReference>
<dbReference type="SMART" id="SM00156">
    <property type="entry name" value="PP2Ac"/>
    <property type="match status" value="1"/>
</dbReference>
<name>A0A8J8T562_HALGN</name>
<dbReference type="InterPro" id="IPR043360">
    <property type="entry name" value="PP2B"/>
</dbReference>
<organism evidence="3 4">
    <name type="scientific">Halteria grandinella</name>
    <dbReference type="NCBI Taxonomy" id="5974"/>
    <lineage>
        <taxon>Eukaryota</taxon>
        <taxon>Sar</taxon>
        <taxon>Alveolata</taxon>
        <taxon>Ciliophora</taxon>
        <taxon>Intramacronucleata</taxon>
        <taxon>Spirotrichea</taxon>
        <taxon>Stichotrichia</taxon>
        <taxon>Sporadotrichida</taxon>
        <taxon>Halteriidae</taxon>
        <taxon>Halteria</taxon>
    </lineage>
</organism>
<dbReference type="InterPro" id="IPR004843">
    <property type="entry name" value="Calcineurin-like_PHP"/>
</dbReference>
<dbReference type="EMBL" id="RRYP01004539">
    <property type="protein sequence ID" value="TNV82787.1"/>
    <property type="molecule type" value="Genomic_DNA"/>
</dbReference>
<keyword evidence="4" id="KW-1185">Reference proteome</keyword>
<protein>
    <recommendedName>
        <fullName evidence="1">Serine/threonine-protein phosphatase</fullName>
        <ecNumber evidence="1">3.1.3.16</ecNumber>
    </recommendedName>
</protein>
<reference evidence="3" key="1">
    <citation type="submission" date="2019-06" db="EMBL/GenBank/DDBJ databases">
        <authorList>
            <person name="Zheng W."/>
        </authorList>
    </citation>
    <scope>NUCLEOTIDE SEQUENCE</scope>
    <source>
        <strain evidence="3">QDHG01</strain>
    </source>
</reference>
<dbReference type="Gene3D" id="3.60.21.10">
    <property type="match status" value="1"/>
</dbReference>
<evidence type="ECO:0000313" key="4">
    <source>
        <dbReference type="Proteomes" id="UP000785679"/>
    </source>
</evidence>
<dbReference type="PROSITE" id="PS00125">
    <property type="entry name" value="SER_THR_PHOSPHATASE"/>
    <property type="match status" value="1"/>
</dbReference>
<dbReference type="AlphaFoldDB" id="A0A8J8T562"/>
<proteinExistence type="inferred from homology"/>
<keyword evidence="1" id="KW-0378">Hydrolase</keyword>
<dbReference type="EC" id="3.1.3.16" evidence="1"/>
<evidence type="ECO:0000259" key="2">
    <source>
        <dbReference type="PROSITE" id="PS00125"/>
    </source>
</evidence>
<comment type="caution">
    <text evidence="3">The sequence shown here is derived from an EMBL/GenBank/DDBJ whole genome shotgun (WGS) entry which is preliminary data.</text>
</comment>
<dbReference type="Pfam" id="PF00149">
    <property type="entry name" value="Metallophos"/>
    <property type="match status" value="1"/>
</dbReference>